<evidence type="ECO:0000259" key="5">
    <source>
        <dbReference type="PROSITE" id="PS50850"/>
    </source>
</evidence>
<proteinExistence type="predicted"/>
<evidence type="ECO:0000256" key="4">
    <source>
        <dbReference type="SAM" id="Phobius"/>
    </source>
</evidence>
<feature type="transmembrane region" description="Helical" evidence="4">
    <location>
        <begin position="266"/>
        <end position="287"/>
    </location>
</feature>
<evidence type="ECO:0000256" key="1">
    <source>
        <dbReference type="ARBA" id="ARBA00022692"/>
    </source>
</evidence>
<feature type="transmembrane region" description="Helical" evidence="4">
    <location>
        <begin position="180"/>
        <end position="197"/>
    </location>
</feature>
<accession>A0A9J7AQC1</accession>
<dbReference type="PROSITE" id="PS50850">
    <property type="entry name" value="MFS"/>
    <property type="match status" value="1"/>
</dbReference>
<dbReference type="InterPro" id="IPR036259">
    <property type="entry name" value="MFS_trans_sf"/>
</dbReference>
<dbReference type="PANTHER" id="PTHR23523">
    <property type="match status" value="1"/>
</dbReference>
<feature type="transmembrane region" description="Helical" evidence="4">
    <location>
        <begin position="111"/>
        <end position="134"/>
    </location>
</feature>
<dbReference type="Pfam" id="PF07690">
    <property type="entry name" value="MFS_1"/>
    <property type="match status" value="1"/>
</dbReference>
<feature type="transmembrane region" description="Helical" evidence="4">
    <location>
        <begin position="20"/>
        <end position="40"/>
    </location>
</feature>
<dbReference type="KEGG" id="naci:NUH88_18440"/>
<dbReference type="Gene3D" id="1.20.1250.20">
    <property type="entry name" value="MFS general substrate transporter like domains"/>
    <property type="match status" value="2"/>
</dbReference>
<evidence type="ECO:0000256" key="2">
    <source>
        <dbReference type="ARBA" id="ARBA00022989"/>
    </source>
</evidence>
<dbReference type="EMBL" id="CP102480">
    <property type="protein sequence ID" value="UUX49366.1"/>
    <property type="molecule type" value="Genomic_DNA"/>
</dbReference>
<dbReference type="AlphaFoldDB" id="A0A9J7AQC1"/>
<feature type="transmembrane region" description="Helical" evidence="4">
    <location>
        <begin position="60"/>
        <end position="80"/>
    </location>
</feature>
<keyword evidence="2 4" id="KW-1133">Transmembrane helix</keyword>
<dbReference type="PANTHER" id="PTHR23523:SF2">
    <property type="entry name" value="2-NITROIMIDAZOLE TRANSPORTER"/>
    <property type="match status" value="1"/>
</dbReference>
<feature type="transmembrane region" description="Helical" evidence="4">
    <location>
        <begin position="225"/>
        <end position="246"/>
    </location>
</feature>
<protein>
    <submittedName>
        <fullName evidence="6">MFS transporter</fullName>
    </submittedName>
</protein>
<dbReference type="InterPro" id="IPR052524">
    <property type="entry name" value="MFS_Cyanate_Porter"/>
</dbReference>
<sequence length="415" mass="43142">MSQTSETIEAAAPPHPYRWAMLFGVWLIYFAFGLTISALAPMVGPITRDLGLSHGAMGSVLGAWPFVYIGAAVPCGILLDRFGARKALLLAATVMAVSGLARAVAIDHLTLFLAVGIFGFGGPLISIGAPKIIAEWFEGKERGFAMGIYITGPAMGGILSLSLTNAVVLPFHGGDWRMVVTDYALITGAAGLIWLLIAQHAEARAREAAEKAAPRRSQIEIFRDLMANPVVRIILAMSVGIFFFNHGTNNWLPEILKSTGMSAVEAGYWAALPTVVGVFGSLTIPRLATPERRAAILGGLFVLAGACTLLLQLGAGPGLFVALVCQGLARGSMMTIALLFLVEARGVGSKNAGSAGGLFFSAAEIGGVSGPVAIGVIHDVTGGFTVSLWVLTGICALLLSGLVFGIRRAAVPATS</sequence>
<feature type="transmembrane region" description="Helical" evidence="4">
    <location>
        <begin position="294"/>
        <end position="313"/>
    </location>
</feature>
<evidence type="ECO:0000256" key="3">
    <source>
        <dbReference type="ARBA" id="ARBA00023136"/>
    </source>
</evidence>
<dbReference type="InterPro" id="IPR011701">
    <property type="entry name" value="MFS"/>
</dbReference>
<keyword evidence="1 4" id="KW-0812">Transmembrane</keyword>
<name>A0A9J7AQC1_9PROT</name>
<gene>
    <name evidence="6" type="ORF">NUH88_18440</name>
</gene>
<feature type="transmembrane region" description="Helical" evidence="4">
    <location>
        <begin position="146"/>
        <end position="168"/>
    </location>
</feature>
<feature type="transmembrane region" description="Helical" evidence="4">
    <location>
        <begin position="319"/>
        <end position="342"/>
    </location>
</feature>
<evidence type="ECO:0000313" key="7">
    <source>
        <dbReference type="Proteomes" id="UP001060336"/>
    </source>
</evidence>
<organism evidence="6 7">
    <name type="scientific">Nisaea acidiphila</name>
    <dbReference type="NCBI Taxonomy" id="1862145"/>
    <lineage>
        <taxon>Bacteria</taxon>
        <taxon>Pseudomonadati</taxon>
        <taxon>Pseudomonadota</taxon>
        <taxon>Alphaproteobacteria</taxon>
        <taxon>Rhodospirillales</taxon>
        <taxon>Thalassobaculaceae</taxon>
        <taxon>Nisaea</taxon>
    </lineage>
</organism>
<evidence type="ECO:0000313" key="6">
    <source>
        <dbReference type="EMBL" id="UUX49366.1"/>
    </source>
</evidence>
<feature type="transmembrane region" description="Helical" evidence="4">
    <location>
        <begin position="87"/>
        <end position="105"/>
    </location>
</feature>
<feature type="transmembrane region" description="Helical" evidence="4">
    <location>
        <begin position="386"/>
        <end position="406"/>
    </location>
</feature>
<keyword evidence="3 4" id="KW-0472">Membrane</keyword>
<keyword evidence="7" id="KW-1185">Reference proteome</keyword>
<dbReference type="InterPro" id="IPR020846">
    <property type="entry name" value="MFS_dom"/>
</dbReference>
<feature type="transmembrane region" description="Helical" evidence="4">
    <location>
        <begin position="354"/>
        <end position="374"/>
    </location>
</feature>
<feature type="domain" description="Major facilitator superfamily (MFS) profile" evidence="5">
    <location>
        <begin position="21"/>
        <end position="410"/>
    </location>
</feature>
<dbReference type="GO" id="GO:0022857">
    <property type="term" value="F:transmembrane transporter activity"/>
    <property type="evidence" value="ECO:0007669"/>
    <property type="project" value="InterPro"/>
</dbReference>
<dbReference type="SUPFAM" id="SSF103473">
    <property type="entry name" value="MFS general substrate transporter"/>
    <property type="match status" value="1"/>
</dbReference>
<dbReference type="RefSeq" id="WP_257767963.1">
    <property type="nucleotide sequence ID" value="NZ_CP102480.1"/>
</dbReference>
<reference evidence="6" key="1">
    <citation type="submission" date="2022-08" db="EMBL/GenBank/DDBJ databases">
        <title>Nisaea acidiphila sp. nov., isolated from a marine algal debris and emended description of the genus Nisaea Urios et al. 2008.</title>
        <authorList>
            <person name="Kwon K."/>
        </authorList>
    </citation>
    <scope>NUCLEOTIDE SEQUENCE</scope>
    <source>
        <strain evidence="6">MEBiC11861</strain>
    </source>
</reference>
<dbReference type="Proteomes" id="UP001060336">
    <property type="component" value="Chromosome"/>
</dbReference>